<feature type="compositionally biased region" description="Polar residues" evidence="5">
    <location>
        <begin position="324"/>
        <end position="354"/>
    </location>
</feature>
<feature type="compositionally biased region" description="Polar residues" evidence="5">
    <location>
        <begin position="530"/>
        <end position="545"/>
    </location>
</feature>
<proteinExistence type="predicted"/>
<feature type="compositionally biased region" description="Polar residues" evidence="5">
    <location>
        <begin position="641"/>
        <end position="651"/>
    </location>
</feature>
<evidence type="ECO:0000256" key="5">
    <source>
        <dbReference type="SAM" id="MobiDB-lite"/>
    </source>
</evidence>
<gene>
    <name evidence="9" type="ORF">CK797_05030</name>
</gene>
<sequence length="741" mass="79349">MHKELSRRIYRSSLIGLASTSILLTLAAGNAMADTNNSQPTTLLATLIGRNEPLATREVVRTITYVNPLTKEKHSIRQVATYQFDRNGKVVKSTNPIWSAYFAPYFDGYAPLWVEIGAKATGPDSADEKEEITYRKVAGSGEVLAVHIFFTGIDGKPLLDLTRTIQNPNEEPVTDFALPAPPDGWEYADLEHLPKTIKVAPGASGRYTFMIRPVKTLDHHEEHRQENKVLWRKIILHLPTGDQTIMQQATATREVTVKDGKATNGEWQISPFAELRLPPMTGYQTSIDRIAARQLTADQLDQAPLTVEVNYQKMGGPATKDETTQTASQPAVDTGSQTDQPMVSDGGTQTNTPAGSEDPQTDQSVTNDQGTQTDETTAKDAGTQTDPNNPPSKDTGAQTDQPTGTDEGTQTNQPTNTDAGSQTTDPLTTDTGSGEDTVDITDHDTQTDSPATTDTGSGDNVADSRDQSSQTDQSTNTSEGTQTDQSVSTDAGSQTVDHPTIDTGVGNDTVDNIDHGTQTDKLTAIDEETQTNQPTSIDADSQTADYPSVDTGVGNDMVDDNDQGTQTDQSTGINEGTQTDQPATTDAVSQTTDHGTQTDGSTTAKTRADNDAIDLINHDTQTAIEQGTKEHVGQDEETRPDQLTTDPQPVTDQIAPAPQLTALSGKDSSNQPAAVDPIAFHNELDRLQRPLRELAADPQQKTAATLPQTGNQAAGTKAAVVAALTTLTAAGAAMFTLRKRR</sequence>
<dbReference type="OrthoDB" id="9952666at2"/>
<accession>A0A2J6NM69</accession>
<evidence type="ECO:0000313" key="9">
    <source>
        <dbReference type="EMBL" id="PMB82425.1"/>
    </source>
</evidence>
<comment type="caution">
    <text evidence="9">The sequence shown here is derived from an EMBL/GenBank/DDBJ whole genome shotgun (WGS) entry which is preliminary data.</text>
</comment>
<evidence type="ECO:0000259" key="8">
    <source>
        <dbReference type="PROSITE" id="PS50847"/>
    </source>
</evidence>
<protein>
    <recommendedName>
        <fullName evidence="8">Gram-positive cocci surface proteins LPxTG domain-containing protein</fullName>
    </recommendedName>
</protein>
<feature type="signal peptide" evidence="7">
    <location>
        <begin position="1"/>
        <end position="33"/>
    </location>
</feature>
<feature type="compositionally biased region" description="Polar residues" evidence="5">
    <location>
        <begin position="382"/>
        <end position="434"/>
    </location>
</feature>
<reference evidence="9 10" key="1">
    <citation type="submission" date="2017-09" db="EMBL/GenBank/DDBJ databases">
        <title>Bacterial strain isolated from the female urinary microbiota.</title>
        <authorList>
            <person name="Thomas-White K."/>
            <person name="Kumar N."/>
            <person name="Forster S."/>
            <person name="Putonti C."/>
            <person name="Lawley T."/>
            <person name="Wolfe A.J."/>
        </authorList>
    </citation>
    <scope>NUCLEOTIDE SEQUENCE [LARGE SCALE GENOMIC DNA]</scope>
    <source>
        <strain evidence="9 10">UMB0683</strain>
    </source>
</reference>
<keyword evidence="3 7" id="KW-0732">Signal</keyword>
<evidence type="ECO:0000313" key="10">
    <source>
        <dbReference type="Proteomes" id="UP000239920"/>
    </source>
</evidence>
<keyword evidence="2" id="KW-0964">Secreted</keyword>
<organism evidence="9 10">
    <name type="scientific">Limosilactobacillus pontis</name>
    <dbReference type="NCBI Taxonomy" id="35787"/>
    <lineage>
        <taxon>Bacteria</taxon>
        <taxon>Bacillati</taxon>
        <taxon>Bacillota</taxon>
        <taxon>Bacilli</taxon>
        <taxon>Lactobacillales</taxon>
        <taxon>Lactobacillaceae</taxon>
        <taxon>Limosilactobacillus</taxon>
    </lineage>
</organism>
<dbReference type="Gene3D" id="2.60.40.4300">
    <property type="match status" value="1"/>
</dbReference>
<dbReference type="InterPro" id="IPR019931">
    <property type="entry name" value="LPXTG_anchor"/>
</dbReference>
<feature type="region of interest" description="Disordered" evidence="5">
    <location>
        <begin position="622"/>
        <end position="673"/>
    </location>
</feature>
<evidence type="ECO:0000256" key="4">
    <source>
        <dbReference type="ARBA" id="ARBA00023088"/>
    </source>
</evidence>
<evidence type="ECO:0000256" key="2">
    <source>
        <dbReference type="ARBA" id="ARBA00022525"/>
    </source>
</evidence>
<keyword evidence="4" id="KW-0572">Peptidoglycan-anchor</keyword>
<name>A0A2J6NM69_9LACO</name>
<dbReference type="Pfam" id="PF00746">
    <property type="entry name" value="Gram_pos_anchor"/>
    <property type="match status" value="1"/>
</dbReference>
<feature type="transmembrane region" description="Helical" evidence="6">
    <location>
        <begin position="718"/>
        <end position="737"/>
    </location>
</feature>
<feature type="compositionally biased region" description="Polar residues" evidence="5">
    <location>
        <begin position="447"/>
        <end position="458"/>
    </location>
</feature>
<evidence type="ECO:0000256" key="7">
    <source>
        <dbReference type="SAM" id="SignalP"/>
    </source>
</evidence>
<evidence type="ECO:0000256" key="6">
    <source>
        <dbReference type="SAM" id="Phobius"/>
    </source>
</evidence>
<keyword evidence="6" id="KW-1133">Transmembrane helix</keyword>
<feature type="compositionally biased region" description="Basic and acidic residues" evidence="5">
    <location>
        <begin position="627"/>
        <end position="640"/>
    </location>
</feature>
<feature type="compositionally biased region" description="Low complexity" evidence="5">
    <location>
        <begin position="467"/>
        <end position="478"/>
    </location>
</feature>
<dbReference type="AlphaFoldDB" id="A0A2J6NM69"/>
<evidence type="ECO:0000256" key="3">
    <source>
        <dbReference type="ARBA" id="ARBA00022729"/>
    </source>
</evidence>
<feature type="region of interest" description="Disordered" evidence="5">
    <location>
        <begin position="315"/>
        <end position="610"/>
    </location>
</feature>
<dbReference type="EMBL" id="PNFV01000005">
    <property type="protein sequence ID" value="PMB82425.1"/>
    <property type="molecule type" value="Genomic_DNA"/>
</dbReference>
<dbReference type="RefSeq" id="WP_104688674.1">
    <property type="nucleotide sequence ID" value="NZ_JBKTHY010000018.1"/>
</dbReference>
<keyword evidence="1" id="KW-0134">Cell wall</keyword>
<dbReference type="PROSITE" id="PS50847">
    <property type="entry name" value="GRAM_POS_ANCHORING"/>
    <property type="match status" value="1"/>
</dbReference>
<feature type="compositionally biased region" description="Polar residues" evidence="5">
    <location>
        <begin position="479"/>
        <end position="497"/>
    </location>
</feature>
<feature type="compositionally biased region" description="Polar residues" evidence="5">
    <location>
        <begin position="563"/>
        <end position="605"/>
    </location>
</feature>
<feature type="chain" id="PRO_5014387703" description="Gram-positive cocci surface proteins LPxTG domain-containing protein" evidence="7">
    <location>
        <begin position="34"/>
        <end position="741"/>
    </location>
</feature>
<dbReference type="Proteomes" id="UP000239920">
    <property type="component" value="Unassembled WGS sequence"/>
</dbReference>
<keyword evidence="6" id="KW-0472">Membrane</keyword>
<feature type="compositionally biased region" description="Polar residues" evidence="5">
    <location>
        <begin position="361"/>
        <end position="375"/>
    </location>
</feature>
<keyword evidence="6" id="KW-0812">Transmembrane</keyword>
<feature type="domain" description="Gram-positive cocci surface proteins LPxTG" evidence="8">
    <location>
        <begin position="706"/>
        <end position="741"/>
    </location>
</feature>
<evidence type="ECO:0000256" key="1">
    <source>
        <dbReference type="ARBA" id="ARBA00022512"/>
    </source>
</evidence>